<feature type="transmembrane region" description="Helical" evidence="5">
    <location>
        <begin position="279"/>
        <end position="308"/>
    </location>
</feature>
<dbReference type="EMBL" id="GIIL01007634">
    <property type="protein sequence ID" value="NOV51360.1"/>
    <property type="molecule type" value="Transcribed_RNA"/>
</dbReference>
<feature type="transmembrane region" description="Helical" evidence="5">
    <location>
        <begin position="167"/>
        <end position="185"/>
    </location>
</feature>
<feature type="transmembrane region" description="Helical" evidence="5">
    <location>
        <begin position="329"/>
        <end position="349"/>
    </location>
</feature>
<evidence type="ECO:0000256" key="5">
    <source>
        <dbReference type="SAM" id="Phobius"/>
    </source>
</evidence>
<evidence type="ECO:0000256" key="4">
    <source>
        <dbReference type="ARBA" id="ARBA00023136"/>
    </source>
</evidence>
<keyword evidence="3 5" id="KW-1133">Transmembrane helix</keyword>
<evidence type="ECO:0000313" key="8">
    <source>
        <dbReference type="EMBL" id="NOV51360.1"/>
    </source>
</evidence>
<proteinExistence type="predicted"/>
<keyword evidence="2 5" id="KW-0812">Transmembrane</keyword>
<dbReference type="InterPro" id="IPR017981">
    <property type="entry name" value="GPCR_2-like_7TM"/>
</dbReference>
<evidence type="ECO:0000256" key="3">
    <source>
        <dbReference type="ARBA" id="ARBA00022989"/>
    </source>
</evidence>
<accession>A0A6M2E0F5</accession>
<dbReference type="Pfam" id="PF05462">
    <property type="entry name" value="Dicty_CAR"/>
    <property type="match status" value="1"/>
</dbReference>
<dbReference type="PANTHER" id="PTHR46953">
    <property type="entry name" value="G-PROTEIN COUPLED RECEPTOR MTH-LIKE 1-RELATED"/>
    <property type="match status" value="1"/>
</dbReference>
<evidence type="ECO:0000259" key="7">
    <source>
        <dbReference type="PROSITE" id="PS50261"/>
    </source>
</evidence>
<feature type="chain" id="PRO_5026960225" evidence="6">
    <location>
        <begin position="23"/>
        <end position="435"/>
    </location>
</feature>
<reference evidence="8" key="1">
    <citation type="submission" date="2020-03" db="EMBL/GenBank/DDBJ databases">
        <title>Transcriptomic Profiling of the Digestive Tract of the Rat Flea, Xenopsylla cheopis, Following Blood Feeding and Infection with Yersinia pestis.</title>
        <authorList>
            <person name="Bland D.M."/>
            <person name="Martens C.A."/>
            <person name="Virtaneva K."/>
            <person name="Kanakabandi K."/>
            <person name="Long D."/>
            <person name="Rosenke R."/>
            <person name="Saturday G.A."/>
            <person name="Hoyt F.H."/>
            <person name="Bruno D.P."/>
            <person name="Ribeiro J.M.C."/>
            <person name="Hinnebusch J."/>
        </authorList>
    </citation>
    <scope>NUCLEOTIDE SEQUENCE</scope>
</reference>
<dbReference type="PROSITE" id="PS50261">
    <property type="entry name" value="G_PROTEIN_RECEP_F2_4"/>
    <property type="match status" value="1"/>
</dbReference>
<dbReference type="AlphaFoldDB" id="A0A6M2E0F5"/>
<dbReference type="GO" id="GO:0016020">
    <property type="term" value="C:membrane"/>
    <property type="evidence" value="ECO:0007669"/>
    <property type="project" value="UniProtKB-SubCell"/>
</dbReference>
<dbReference type="GO" id="GO:0004888">
    <property type="term" value="F:transmembrane signaling receptor activity"/>
    <property type="evidence" value="ECO:0007669"/>
    <property type="project" value="InterPro"/>
</dbReference>
<protein>
    <submittedName>
        <fullName evidence="8">Putative g protein-coupled receptor</fullName>
    </submittedName>
</protein>
<feature type="domain" description="G-protein coupled receptors family 2 profile 2" evidence="7">
    <location>
        <begin position="130"/>
        <end position="378"/>
    </location>
</feature>
<evidence type="ECO:0000256" key="1">
    <source>
        <dbReference type="ARBA" id="ARBA00004141"/>
    </source>
</evidence>
<dbReference type="InterPro" id="IPR052808">
    <property type="entry name" value="GPCR_Mth-like"/>
</dbReference>
<feature type="signal peptide" evidence="6">
    <location>
        <begin position="1"/>
        <end position="22"/>
    </location>
</feature>
<evidence type="ECO:0000256" key="6">
    <source>
        <dbReference type="SAM" id="SignalP"/>
    </source>
</evidence>
<feature type="transmembrane region" description="Helical" evidence="5">
    <location>
        <begin position="131"/>
        <end position="155"/>
    </location>
</feature>
<sequence>MDWSKIIRYIVLLIVCSTPVLGKATLCCPENLSIVKGGCLEHGVASRNVTTPYNFGCKYGMFLLDPSITENDNFRVDYNDVLVVGDESSGFRIGPERYCIGELSRDNSVATTKVAMVCADGETLAQSNLFFIIRGVCAVISVVFLLITIVCYLILPELRDLQGKCMLCAVISLCVGFFALSIVQLRAFDHIDDSSCVILGVMIYIWLLSFFFWLNVVSFNLWRSVVARARRFEERQLFGFYSAYAWGCPLVLAGIMLALQYGPAGHKIVGHEKCFLGGWWSFTMFYAVIGIILIANSIMYGITCWKLWKGMQNIVDIKRRSMKYKCCMYLKLFLISGLTWIFEIISMVFETSEEYWLFTDVINGLQGVLMFLLLIAFRPRALRALAARGFCCLKMPQRWRHKRDTELLHDEELDDEEDMHDEATRTVKYCEKLLG</sequence>
<evidence type="ECO:0000256" key="2">
    <source>
        <dbReference type="ARBA" id="ARBA00022692"/>
    </source>
</evidence>
<feature type="transmembrane region" description="Helical" evidence="5">
    <location>
        <begin position="238"/>
        <end position="259"/>
    </location>
</feature>
<keyword evidence="6" id="KW-0732">Signal</keyword>
<keyword evidence="8" id="KW-0675">Receptor</keyword>
<feature type="transmembrane region" description="Helical" evidence="5">
    <location>
        <begin position="197"/>
        <end position="217"/>
    </location>
</feature>
<feature type="transmembrane region" description="Helical" evidence="5">
    <location>
        <begin position="355"/>
        <end position="377"/>
    </location>
</feature>
<keyword evidence="4 5" id="KW-0472">Membrane</keyword>
<dbReference type="GO" id="GO:0007166">
    <property type="term" value="P:cell surface receptor signaling pathway"/>
    <property type="evidence" value="ECO:0007669"/>
    <property type="project" value="InterPro"/>
</dbReference>
<name>A0A6M2E0F5_XENCH</name>
<organism evidence="8">
    <name type="scientific">Xenopsylla cheopis</name>
    <name type="common">Oriental rat flea</name>
    <name type="synonym">Pulex cheopis</name>
    <dbReference type="NCBI Taxonomy" id="163159"/>
    <lineage>
        <taxon>Eukaryota</taxon>
        <taxon>Metazoa</taxon>
        <taxon>Ecdysozoa</taxon>
        <taxon>Arthropoda</taxon>
        <taxon>Hexapoda</taxon>
        <taxon>Insecta</taxon>
        <taxon>Pterygota</taxon>
        <taxon>Neoptera</taxon>
        <taxon>Endopterygota</taxon>
        <taxon>Siphonaptera</taxon>
        <taxon>Pulicidae</taxon>
        <taxon>Xenopsyllinae</taxon>
        <taxon>Xenopsylla</taxon>
    </lineage>
</organism>
<dbReference type="CDD" id="cd15039">
    <property type="entry name" value="7tmB3_Methuselah-like"/>
    <property type="match status" value="1"/>
</dbReference>
<dbReference type="Gene3D" id="1.20.1070.10">
    <property type="entry name" value="Rhodopsin 7-helix transmembrane proteins"/>
    <property type="match status" value="1"/>
</dbReference>
<comment type="subcellular location">
    <subcellularLocation>
        <location evidence="1">Membrane</location>
        <topology evidence="1">Multi-pass membrane protein</topology>
    </subcellularLocation>
</comment>
<dbReference type="PANTHER" id="PTHR46953:SF1">
    <property type="entry name" value="G-PROTEIN COUPLED RECEPTOR MTH-LIKE 1-RELATED"/>
    <property type="match status" value="1"/>
</dbReference>